<accession>A0A3A1QNT2</accession>
<sequence>MQEFTGHELNPEQHDMKKLDIVVIQAVLDELQKEENHKRKIKIATANAFIVAERISIDEPDIDTIPLLSKAILKSEDTTFKLMQEGKVANLHAMIVLNNVEIIPFSNPGITLESDCFAIYTDHIMGLSLTD</sequence>
<dbReference type="AlphaFoldDB" id="A0A3A1QNT2"/>
<organism evidence="1 2">
    <name type="scientific">Bacillus salacetis</name>
    <dbReference type="NCBI Taxonomy" id="2315464"/>
    <lineage>
        <taxon>Bacteria</taxon>
        <taxon>Bacillati</taxon>
        <taxon>Bacillota</taxon>
        <taxon>Bacilli</taxon>
        <taxon>Bacillales</taxon>
        <taxon>Bacillaceae</taxon>
        <taxon>Bacillus</taxon>
    </lineage>
</organism>
<dbReference type="EMBL" id="QXIR01000041">
    <property type="protein sequence ID" value="RIW28693.1"/>
    <property type="molecule type" value="Genomic_DNA"/>
</dbReference>
<dbReference type="OrthoDB" id="2870159at2"/>
<dbReference type="Proteomes" id="UP000265801">
    <property type="component" value="Unassembled WGS sequence"/>
</dbReference>
<evidence type="ECO:0000313" key="2">
    <source>
        <dbReference type="Proteomes" id="UP000265801"/>
    </source>
</evidence>
<comment type="caution">
    <text evidence="1">The sequence shown here is derived from an EMBL/GenBank/DDBJ whole genome shotgun (WGS) entry which is preliminary data.</text>
</comment>
<evidence type="ECO:0000313" key="1">
    <source>
        <dbReference type="EMBL" id="RIW28693.1"/>
    </source>
</evidence>
<gene>
    <name evidence="1" type="ORF">D3H55_21195</name>
</gene>
<keyword evidence="2" id="KW-1185">Reference proteome</keyword>
<protein>
    <submittedName>
        <fullName evidence="1">Uncharacterized protein</fullName>
    </submittedName>
</protein>
<proteinExistence type="predicted"/>
<reference evidence="1 2" key="1">
    <citation type="submission" date="2018-09" db="EMBL/GenBank/DDBJ databases">
        <title>Bacillus saliacetes sp. nov., isolated from Thai shrimp paste (Ka-pi).</title>
        <authorList>
            <person name="Daroonpunt R."/>
            <person name="Tanasupawat S."/>
            <person name="Yiamsombut S."/>
        </authorList>
    </citation>
    <scope>NUCLEOTIDE SEQUENCE [LARGE SCALE GENOMIC DNA]</scope>
    <source>
        <strain evidence="1 2">SKP7-4</strain>
    </source>
</reference>
<dbReference type="RefSeq" id="WP_119549307.1">
    <property type="nucleotide sequence ID" value="NZ_QXIR01000041.1"/>
</dbReference>
<name>A0A3A1QNT2_9BACI</name>